<evidence type="ECO:0000313" key="10">
    <source>
        <dbReference type="EMBL" id="SIT21006.1"/>
    </source>
</evidence>
<keyword evidence="11" id="KW-1185">Reference proteome</keyword>
<dbReference type="Proteomes" id="UP000186141">
    <property type="component" value="Unassembled WGS sequence"/>
</dbReference>
<comment type="subcellular location">
    <subcellularLocation>
        <location evidence="8">Cell membrane</location>
    </subcellularLocation>
</comment>
<dbReference type="PANTHER" id="PTHR42755">
    <property type="entry name" value="3-DEOXY-MANNO-OCTULOSONATE CYTIDYLYLTRANSFERASE"/>
    <property type="match status" value="1"/>
</dbReference>
<comment type="pathway">
    <text evidence="2 8">Bacterial outer membrane biogenesis; LPS core biosynthesis.</text>
</comment>
<name>A0A1N7QDX7_9RHOB</name>
<evidence type="ECO:0000256" key="7">
    <source>
        <dbReference type="ARBA" id="ARBA00049183"/>
    </source>
</evidence>
<keyword evidence="8" id="KW-0472">Membrane</keyword>
<evidence type="ECO:0000256" key="8">
    <source>
        <dbReference type="RuleBase" id="RU365103"/>
    </source>
</evidence>
<evidence type="ECO:0000256" key="6">
    <source>
        <dbReference type="ARBA" id="ARBA00031445"/>
    </source>
</evidence>
<dbReference type="UniPathway" id="UPA00958"/>
<dbReference type="GO" id="GO:0043842">
    <property type="term" value="F:Kdo transferase activity"/>
    <property type="evidence" value="ECO:0007669"/>
    <property type="project" value="UniProtKB-EC"/>
</dbReference>
<dbReference type="InterPro" id="IPR039901">
    <property type="entry name" value="Kdotransferase"/>
</dbReference>
<dbReference type="GO" id="GO:0009245">
    <property type="term" value="P:lipid A biosynthetic process"/>
    <property type="evidence" value="ECO:0007669"/>
    <property type="project" value="TreeGrafter"/>
</dbReference>
<proteinExistence type="inferred from homology"/>
<dbReference type="AlphaFoldDB" id="A0A1N7QDX7"/>
<dbReference type="GO" id="GO:0009244">
    <property type="term" value="P:lipopolysaccharide core region biosynthetic process"/>
    <property type="evidence" value="ECO:0007669"/>
    <property type="project" value="UniProtKB-UniRule"/>
</dbReference>
<evidence type="ECO:0000256" key="5">
    <source>
        <dbReference type="ARBA" id="ARBA00022679"/>
    </source>
</evidence>
<organism evidence="10 11">
    <name type="scientific">Gemmobacter megaterium</name>
    <dbReference type="NCBI Taxonomy" id="1086013"/>
    <lineage>
        <taxon>Bacteria</taxon>
        <taxon>Pseudomonadati</taxon>
        <taxon>Pseudomonadota</taxon>
        <taxon>Alphaproteobacteria</taxon>
        <taxon>Rhodobacterales</taxon>
        <taxon>Paracoccaceae</taxon>
        <taxon>Gemmobacter</taxon>
    </lineage>
</organism>
<keyword evidence="8" id="KW-0448">Lipopolysaccharide biosynthesis</keyword>
<gene>
    <name evidence="10" type="ORF">SAMN05421774_10978</name>
</gene>
<feature type="domain" description="3-deoxy-D-manno-octulosonic-acid transferase N-terminal" evidence="9">
    <location>
        <begin position="51"/>
        <end position="151"/>
    </location>
</feature>
<dbReference type="RefSeq" id="WP_076533741.1">
    <property type="nucleotide sequence ID" value="NZ_BMEH01000009.1"/>
</dbReference>
<comment type="catalytic activity">
    <reaction evidence="7 8">
        <text>lipid IVA (E. coli) + CMP-3-deoxy-beta-D-manno-octulosonate = alpha-Kdo-(2-&gt;6)-lipid IVA (E. coli) + CMP + H(+)</text>
        <dbReference type="Rhea" id="RHEA:28066"/>
        <dbReference type="ChEBI" id="CHEBI:15378"/>
        <dbReference type="ChEBI" id="CHEBI:58603"/>
        <dbReference type="ChEBI" id="CHEBI:60364"/>
        <dbReference type="ChEBI" id="CHEBI:60377"/>
        <dbReference type="ChEBI" id="CHEBI:85987"/>
        <dbReference type="EC" id="2.4.99.12"/>
    </reaction>
</comment>
<dbReference type="EC" id="2.4.99.12" evidence="3 8"/>
<dbReference type="SUPFAM" id="SSF53756">
    <property type="entry name" value="UDP-Glycosyltransferase/glycogen phosphorylase"/>
    <property type="match status" value="1"/>
</dbReference>
<keyword evidence="5 8" id="KW-0808">Transferase</keyword>
<evidence type="ECO:0000256" key="2">
    <source>
        <dbReference type="ARBA" id="ARBA00004713"/>
    </source>
</evidence>
<dbReference type="Gene3D" id="3.40.50.2000">
    <property type="entry name" value="Glycogen Phosphorylase B"/>
    <property type="match status" value="1"/>
</dbReference>
<dbReference type="Gene3D" id="3.40.50.11720">
    <property type="entry name" value="3-Deoxy-D-manno-octulosonic-acid transferase, N-terminal domain"/>
    <property type="match status" value="1"/>
</dbReference>
<dbReference type="Pfam" id="PF04413">
    <property type="entry name" value="Glycos_transf_N"/>
    <property type="match status" value="1"/>
</dbReference>
<dbReference type="InterPro" id="IPR038107">
    <property type="entry name" value="Glycos_transf_N_sf"/>
</dbReference>
<reference evidence="10 11" key="1">
    <citation type="submission" date="2017-01" db="EMBL/GenBank/DDBJ databases">
        <authorList>
            <person name="Mah S.A."/>
            <person name="Swanson W.J."/>
            <person name="Moy G.W."/>
            <person name="Vacquier V.D."/>
        </authorList>
    </citation>
    <scope>NUCLEOTIDE SEQUENCE [LARGE SCALE GENOMIC DNA]</scope>
    <source>
        <strain evidence="10 11">DSM 26375</strain>
    </source>
</reference>
<evidence type="ECO:0000256" key="4">
    <source>
        <dbReference type="ARBA" id="ARBA00019077"/>
    </source>
</evidence>
<comment type="function">
    <text evidence="1 8">Involved in lipopolysaccharide (LPS) biosynthesis. Catalyzes the transfer of 3-deoxy-D-manno-octulosonate (Kdo) residue(s) from CMP-Kdo to lipid IV(A), the tetraacyldisaccharide-1,4'-bisphosphate precursor of lipid A.</text>
</comment>
<evidence type="ECO:0000256" key="3">
    <source>
        <dbReference type="ARBA" id="ARBA00012621"/>
    </source>
</evidence>
<evidence type="ECO:0000259" key="9">
    <source>
        <dbReference type="Pfam" id="PF04413"/>
    </source>
</evidence>
<dbReference type="InterPro" id="IPR007507">
    <property type="entry name" value="Glycos_transf_N"/>
</dbReference>
<comment type="similarity">
    <text evidence="8">Belongs to the glycosyltransferase group 1 family.</text>
</comment>
<dbReference type="OrthoDB" id="9789797at2"/>
<dbReference type="STRING" id="1086013.SAMN05421774_10978"/>
<sequence>MGRVAWLHAPAPPAARGLGPLAQGLIERGLVDAAVVTCAELGECPGGTVVPPPSDRPKDVAAFLDHWRPDIGIWADGGLRPVLLHTAAARGLPMILVDGRAPDLPGAGWWLRLMPGLMAPFRHVLVQDDTARRLFLRAGASADAVQVTGPLEVPSRFLSVNEAERAALARTIGTRPVWLAMGVPEGEEDAIAAAHLSALRSAHRLLLILVPDSLDRAAALSSRFSGQFGLETARRSCEDEPNEDAQVYLADTDGELGLWYRLAPMTWCGGTLTGPGPLRHPFEAAAMGSAIIHGLETGPETESFERLRRAGASRVVRAPADLGDAVGELLSTDRCARLAQAAWTVSSAGAEATQLALDMATQMMKRPKG</sequence>
<dbReference type="PANTHER" id="PTHR42755:SF1">
    <property type="entry name" value="3-DEOXY-D-MANNO-OCTULOSONIC ACID TRANSFERASE, MITOCHONDRIAL-RELATED"/>
    <property type="match status" value="1"/>
</dbReference>
<keyword evidence="8" id="KW-1003">Cell membrane</keyword>
<evidence type="ECO:0000313" key="11">
    <source>
        <dbReference type="Proteomes" id="UP000186141"/>
    </source>
</evidence>
<evidence type="ECO:0000256" key="1">
    <source>
        <dbReference type="ARBA" id="ARBA00003394"/>
    </source>
</evidence>
<dbReference type="EMBL" id="FTOT01000009">
    <property type="protein sequence ID" value="SIT21006.1"/>
    <property type="molecule type" value="Genomic_DNA"/>
</dbReference>
<dbReference type="GO" id="GO:0005886">
    <property type="term" value="C:plasma membrane"/>
    <property type="evidence" value="ECO:0007669"/>
    <property type="project" value="UniProtKB-SubCell"/>
</dbReference>
<protein>
    <recommendedName>
        <fullName evidence="4 8">3-deoxy-D-manno-octulosonic acid transferase</fullName>
        <shortName evidence="8">Kdo transferase</shortName>
        <ecNumber evidence="3 8">2.4.99.12</ecNumber>
    </recommendedName>
    <alternativeName>
        <fullName evidence="6 8">Lipid IV(A) 3-deoxy-D-manno-octulosonic acid transferase</fullName>
    </alternativeName>
</protein>
<accession>A0A1N7QDX7</accession>